<feature type="domain" description="HTH cro/C1-type" evidence="2">
    <location>
        <begin position="27"/>
        <end position="81"/>
    </location>
</feature>
<dbReference type="STRING" id="518637.EUBIFOR_02207"/>
<keyword evidence="1 3" id="KW-0238">DNA-binding</keyword>
<dbReference type="PROSITE" id="PS50943">
    <property type="entry name" value="HTH_CROC1"/>
    <property type="match status" value="1"/>
</dbReference>
<dbReference type="Gene3D" id="1.10.260.40">
    <property type="entry name" value="lambda repressor-like DNA-binding domains"/>
    <property type="match status" value="1"/>
</dbReference>
<name>B7CDC4_9FIRM</name>
<dbReference type="Proteomes" id="UP000004315">
    <property type="component" value="Unassembled WGS sequence"/>
</dbReference>
<comment type="caution">
    <text evidence="3">The sequence shown here is derived from an EMBL/GenBank/DDBJ whole genome shotgun (WGS) entry which is preliminary data.</text>
</comment>
<sequence>MIKDTFLTYNYEIERFITMSDEIGTRVKKVRLRKGISQEQFGEIIGIKKAAVSKIENGENSLSKGNLLAICRQFNVNKEWLINGNGEMFTPKSKEDEIRNFFENAISSDSDIAKIQRKFISTLVSLDEEEWIVLDRFMKHYIYSK</sequence>
<dbReference type="HOGENOM" id="CLU_066192_5_1_9"/>
<dbReference type="PANTHER" id="PTHR46558">
    <property type="entry name" value="TRACRIPTIONAL REGULATORY PROTEIN-RELATED-RELATED"/>
    <property type="match status" value="1"/>
</dbReference>
<dbReference type="InterPro" id="IPR001387">
    <property type="entry name" value="Cro/C1-type_HTH"/>
</dbReference>
<dbReference type="SMART" id="SM00530">
    <property type="entry name" value="HTH_XRE"/>
    <property type="match status" value="1"/>
</dbReference>
<accession>B7CDC4</accession>
<protein>
    <submittedName>
        <fullName evidence="3">DNA-binding helix-turn-helix protein</fullName>
    </submittedName>
</protein>
<evidence type="ECO:0000259" key="2">
    <source>
        <dbReference type="PROSITE" id="PS50943"/>
    </source>
</evidence>
<dbReference type="AlphaFoldDB" id="B7CDC4"/>
<dbReference type="PANTHER" id="PTHR46558:SF11">
    <property type="entry name" value="HTH-TYPE TRANSCRIPTIONAL REGULATOR XRE"/>
    <property type="match status" value="1"/>
</dbReference>
<dbReference type="EMBL" id="ABYT01000113">
    <property type="protein sequence ID" value="EEC89249.1"/>
    <property type="molecule type" value="Genomic_DNA"/>
</dbReference>
<reference evidence="3 4" key="1">
    <citation type="submission" date="2008-11" db="EMBL/GenBank/DDBJ databases">
        <title>Draft genome sequence of Eubacterium biforme (DSM 3989).</title>
        <authorList>
            <person name="Sudarsanam P."/>
            <person name="Ley R."/>
            <person name="Guruge J."/>
            <person name="Turnbaugh P.J."/>
            <person name="Mahowald M."/>
            <person name="Liep D."/>
            <person name="Gordon J."/>
        </authorList>
    </citation>
    <scope>NUCLEOTIDE SEQUENCE [LARGE SCALE GENOMIC DNA]</scope>
    <source>
        <strain evidence="3 4">DSM 3989</strain>
    </source>
</reference>
<keyword evidence="4" id="KW-1185">Reference proteome</keyword>
<dbReference type="InterPro" id="IPR010982">
    <property type="entry name" value="Lambda_DNA-bd_dom_sf"/>
</dbReference>
<organism evidence="3 4">
    <name type="scientific">Holdemanella biformis DSM 3989</name>
    <dbReference type="NCBI Taxonomy" id="518637"/>
    <lineage>
        <taxon>Bacteria</taxon>
        <taxon>Bacillati</taxon>
        <taxon>Bacillota</taxon>
        <taxon>Erysipelotrichia</taxon>
        <taxon>Erysipelotrichales</taxon>
        <taxon>Erysipelotrichaceae</taxon>
        <taxon>Holdemanella</taxon>
    </lineage>
</organism>
<dbReference type="GO" id="GO:0003677">
    <property type="term" value="F:DNA binding"/>
    <property type="evidence" value="ECO:0007669"/>
    <property type="project" value="UniProtKB-KW"/>
</dbReference>
<dbReference type="CDD" id="cd00093">
    <property type="entry name" value="HTH_XRE"/>
    <property type="match status" value="1"/>
</dbReference>
<proteinExistence type="predicted"/>
<dbReference type="SUPFAM" id="SSF47413">
    <property type="entry name" value="lambda repressor-like DNA-binding domains"/>
    <property type="match status" value="1"/>
</dbReference>
<gene>
    <name evidence="3" type="ORF">EUBIFOR_02207</name>
</gene>
<dbReference type="Pfam" id="PF01381">
    <property type="entry name" value="HTH_3"/>
    <property type="match status" value="1"/>
</dbReference>
<dbReference type="eggNOG" id="COG1396">
    <property type="taxonomic scope" value="Bacteria"/>
</dbReference>
<evidence type="ECO:0000313" key="3">
    <source>
        <dbReference type="EMBL" id="EEC89249.1"/>
    </source>
</evidence>
<evidence type="ECO:0000256" key="1">
    <source>
        <dbReference type="ARBA" id="ARBA00023125"/>
    </source>
</evidence>
<evidence type="ECO:0000313" key="4">
    <source>
        <dbReference type="Proteomes" id="UP000004315"/>
    </source>
</evidence>